<evidence type="ECO:0000313" key="1">
    <source>
        <dbReference type="EMBL" id="MBO1320526.1"/>
    </source>
</evidence>
<dbReference type="GO" id="GO:0004222">
    <property type="term" value="F:metalloendopeptidase activity"/>
    <property type="evidence" value="ECO:0007669"/>
    <property type="project" value="TreeGrafter"/>
</dbReference>
<sequence length="610" mass="67165">MFVFLMFCSIAAEPVWQWPIDPKFGVSATFGEYRGERFHMGLDFSTGGAEGMLLKPAREGVVFQVRAQDRGYGKAVYVRHPDRMVTVYAHLAAFGPGLKAAIQAAGKNPSQAFGTLALAYPIKASDTLGWSGESGAGMPHLHFEVRDAENRPVDPLTLNFPTLTIPIRSKIRGLRLLPLSENARVNEGRFPRTFSPDKGPIQARGRLGVQVDAALAAPRDNTLAPRGIRLLVDGRVLASWQPTRIDFADYRRAGTVIDQAFSGFGPTRYFYTFDGRHQSQAALPGLVVDGILEVRDKPRRLRVEITGFDGALHREEWILDPKAKPGQRLAGTPDPELPLQPTSLRLRHFGQTLVVTAAERAGTLFLPDQMRALAPGESWLFSLKDAPSPLRFAWRTDAGNLKREVALIGPDRAKNSTLGPFRLEVTEKPALPTTGALIQPADPKQGKGVLDFVSPVLSFGRQGLPVSGLRLHVDAAVANDPQVALYYWSFVKKRWRYHGPVKAGGSGVKVDVLEPLVLARDLVPPVIRAPKLHRYFEGPRVVIPIVERGSGVNRDSVTVRDKNGVVPSAYDGDRRWIVLQTEPSRGPWDVRVSDRAGLDTTVTQLRRPSR</sequence>
<gene>
    <name evidence="1" type="ORF">J3U88_18765</name>
</gene>
<reference evidence="1" key="1">
    <citation type="submission" date="2021-03" db="EMBL/GenBank/DDBJ databases">
        <authorList>
            <person name="Wang G."/>
        </authorList>
    </citation>
    <scope>NUCLEOTIDE SEQUENCE</scope>
    <source>
        <strain evidence="1">KCTC 12899</strain>
    </source>
</reference>
<evidence type="ECO:0000313" key="2">
    <source>
        <dbReference type="Proteomes" id="UP000664417"/>
    </source>
</evidence>
<dbReference type="Proteomes" id="UP000664417">
    <property type="component" value="Unassembled WGS sequence"/>
</dbReference>
<dbReference type="InterPro" id="IPR011055">
    <property type="entry name" value="Dup_hybrid_motif"/>
</dbReference>
<dbReference type="SUPFAM" id="SSF51261">
    <property type="entry name" value="Duplicated hybrid motif"/>
    <property type="match status" value="1"/>
</dbReference>
<comment type="caution">
    <text evidence="1">The sequence shown here is derived from an EMBL/GenBank/DDBJ whole genome shotgun (WGS) entry which is preliminary data.</text>
</comment>
<protein>
    <submittedName>
        <fullName evidence="1">M23 family metallopeptidase</fullName>
    </submittedName>
</protein>
<dbReference type="RefSeq" id="WP_207860480.1">
    <property type="nucleotide sequence ID" value="NZ_JAFREP010000017.1"/>
</dbReference>
<keyword evidence="2" id="KW-1185">Reference proteome</keyword>
<organism evidence="1 2">
    <name type="scientific">Acanthopleuribacter pedis</name>
    <dbReference type="NCBI Taxonomy" id="442870"/>
    <lineage>
        <taxon>Bacteria</taxon>
        <taxon>Pseudomonadati</taxon>
        <taxon>Acidobacteriota</taxon>
        <taxon>Holophagae</taxon>
        <taxon>Acanthopleuribacterales</taxon>
        <taxon>Acanthopleuribacteraceae</taxon>
        <taxon>Acanthopleuribacter</taxon>
    </lineage>
</organism>
<proteinExistence type="predicted"/>
<dbReference type="PANTHER" id="PTHR21666">
    <property type="entry name" value="PEPTIDASE-RELATED"/>
    <property type="match status" value="1"/>
</dbReference>
<name>A0A8J7U6M2_9BACT</name>
<dbReference type="CDD" id="cd12797">
    <property type="entry name" value="M23_peptidase"/>
    <property type="match status" value="1"/>
</dbReference>
<dbReference type="InterPro" id="IPR050570">
    <property type="entry name" value="Cell_wall_metabolism_enzyme"/>
</dbReference>
<dbReference type="PANTHER" id="PTHR21666:SF289">
    <property type="entry name" value="L-ALA--D-GLU ENDOPEPTIDASE"/>
    <property type="match status" value="1"/>
</dbReference>
<dbReference type="AlphaFoldDB" id="A0A8J7U6M2"/>
<dbReference type="Gene3D" id="2.70.70.10">
    <property type="entry name" value="Glucose Permease (Domain IIA)"/>
    <property type="match status" value="1"/>
</dbReference>
<dbReference type="EMBL" id="JAFREP010000017">
    <property type="protein sequence ID" value="MBO1320526.1"/>
    <property type="molecule type" value="Genomic_DNA"/>
</dbReference>
<accession>A0A8J7U6M2</accession>